<organism evidence="1 2">
    <name type="scientific">Eumeta variegata</name>
    <name type="common">Bagworm moth</name>
    <name type="synonym">Eumeta japonica</name>
    <dbReference type="NCBI Taxonomy" id="151549"/>
    <lineage>
        <taxon>Eukaryota</taxon>
        <taxon>Metazoa</taxon>
        <taxon>Ecdysozoa</taxon>
        <taxon>Arthropoda</taxon>
        <taxon>Hexapoda</taxon>
        <taxon>Insecta</taxon>
        <taxon>Pterygota</taxon>
        <taxon>Neoptera</taxon>
        <taxon>Endopterygota</taxon>
        <taxon>Lepidoptera</taxon>
        <taxon>Glossata</taxon>
        <taxon>Ditrysia</taxon>
        <taxon>Tineoidea</taxon>
        <taxon>Psychidae</taxon>
        <taxon>Oiketicinae</taxon>
        <taxon>Eumeta</taxon>
    </lineage>
</organism>
<sequence length="116" mass="12743">MGAVTTCDTPIGDQRLRSFDTTYRSVVGRKRFTPVSIAQRSTVVNPTCASRGWARVVAPANLSVSIHGAACSLRVRYRLCFLFRSEICDEFVKQTSARGARDGSALIWERPTSDAS</sequence>
<evidence type="ECO:0000313" key="2">
    <source>
        <dbReference type="Proteomes" id="UP000299102"/>
    </source>
</evidence>
<proteinExistence type="predicted"/>
<dbReference type="EMBL" id="BGZK01000059">
    <property type="protein sequence ID" value="GBP13731.1"/>
    <property type="molecule type" value="Genomic_DNA"/>
</dbReference>
<protein>
    <submittedName>
        <fullName evidence="1">Uncharacterized protein</fullName>
    </submittedName>
</protein>
<dbReference type="Proteomes" id="UP000299102">
    <property type="component" value="Unassembled WGS sequence"/>
</dbReference>
<gene>
    <name evidence="1" type="ORF">EVAR_7968_1</name>
</gene>
<name>A0A4C1TKB1_EUMVA</name>
<reference evidence="1 2" key="1">
    <citation type="journal article" date="2019" name="Commun. Biol.">
        <title>The bagworm genome reveals a unique fibroin gene that provides high tensile strength.</title>
        <authorList>
            <person name="Kono N."/>
            <person name="Nakamura H."/>
            <person name="Ohtoshi R."/>
            <person name="Tomita M."/>
            <person name="Numata K."/>
            <person name="Arakawa K."/>
        </authorList>
    </citation>
    <scope>NUCLEOTIDE SEQUENCE [LARGE SCALE GENOMIC DNA]</scope>
</reference>
<dbReference type="AlphaFoldDB" id="A0A4C1TKB1"/>
<comment type="caution">
    <text evidence="1">The sequence shown here is derived from an EMBL/GenBank/DDBJ whole genome shotgun (WGS) entry which is preliminary data.</text>
</comment>
<keyword evidence="2" id="KW-1185">Reference proteome</keyword>
<evidence type="ECO:0000313" key="1">
    <source>
        <dbReference type="EMBL" id="GBP13731.1"/>
    </source>
</evidence>
<accession>A0A4C1TKB1</accession>